<dbReference type="Proteomes" id="UP000053558">
    <property type="component" value="Unassembled WGS sequence"/>
</dbReference>
<feature type="compositionally biased region" description="Low complexity" evidence="1">
    <location>
        <begin position="127"/>
        <end position="144"/>
    </location>
</feature>
<comment type="caution">
    <text evidence="2">The sequence shown here is derived from an EMBL/GenBank/DDBJ whole genome shotgun (WGS) entry which is preliminary data.</text>
</comment>
<dbReference type="EMBL" id="JH711588">
    <property type="protein sequence ID" value="EIW75403.1"/>
    <property type="molecule type" value="Genomic_DNA"/>
</dbReference>
<feature type="region of interest" description="Disordered" evidence="1">
    <location>
        <begin position="311"/>
        <end position="333"/>
    </location>
</feature>
<feature type="region of interest" description="Disordered" evidence="1">
    <location>
        <begin position="433"/>
        <end position="452"/>
    </location>
</feature>
<evidence type="ECO:0000256" key="1">
    <source>
        <dbReference type="SAM" id="MobiDB-lite"/>
    </source>
</evidence>
<feature type="compositionally biased region" description="Basic and acidic residues" evidence="1">
    <location>
        <begin position="322"/>
        <end position="333"/>
    </location>
</feature>
<feature type="region of interest" description="Disordered" evidence="1">
    <location>
        <begin position="112"/>
        <end position="151"/>
    </location>
</feature>
<protein>
    <submittedName>
        <fullName evidence="2">Uncharacterized protein</fullName>
    </submittedName>
</protein>
<name>A0A5M3M8L8_CONPW</name>
<dbReference type="OMA" id="TENTWIN"/>
<evidence type="ECO:0000313" key="3">
    <source>
        <dbReference type="Proteomes" id="UP000053558"/>
    </source>
</evidence>
<dbReference type="OrthoDB" id="2681506at2759"/>
<feature type="region of interest" description="Disordered" evidence="1">
    <location>
        <begin position="360"/>
        <end position="411"/>
    </location>
</feature>
<dbReference type="KEGG" id="cput:CONPUDRAFT_158866"/>
<feature type="compositionally biased region" description="Low complexity" evidence="1">
    <location>
        <begin position="433"/>
        <end position="450"/>
    </location>
</feature>
<evidence type="ECO:0000313" key="2">
    <source>
        <dbReference type="EMBL" id="EIW75403.1"/>
    </source>
</evidence>
<organism evidence="2 3">
    <name type="scientific">Coniophora puteana (strain RWD-64-598)</name>
    <name type="common">Brown rot fungus</name>
    <dbReference type="NCBI Taxonomy" id="741705"/>
    <lineage>
        <taxon>Eukaryota</taxon>
        <taxon>Fungi</taxon>
        <taxon>Dikarya</taxon>
        <taxon>Basidiomycota</taxon>
        <taxon>Agaricomycotina</taxon>
        <taxon>Agaricomycetes</taxon>
        <taxon>Agaricomycetidae</taxon>
        <taxon>Boletales</taxon>
        <taxon>Coniophorineae</taxon>
        <taxon>Coniophoraceae</taxon>
        <taxon>Coniophora</taxon>
    </lineage>
</organism>
<accession>A0A5M3M8L8</accession>
<dbReference type="RefSeq" id="XP_007774134.1">
    <property type="nucleotide sequence ID" value="XM_007775944.1"/>
</dbReference>
<gene>
    <name evidence="2" type="ORF">CONPUDRAFT_158866</name>
</gene>
<sequence>MDDIPQMNLFDSVDQLPALNAHQDFLPANTVAPSDSLVGGYGNQLRSWNQNQNQYQSYSNSSNVPFNTAYMLLQNETYALRTAKANLEKQNASLISCNQTLANALARLSATPNSGHGVKRPSEPHSSDTIIISSSPPSSTTSLSVTEGPPQKRIKLEKKAPSAPKRTRADFPNVKWWEEDVYDRWIESAAVVSRGILDTQLPFLETELGKPISKQEMGKLMRACRTIWHTLDVEGIAPESWGLASSHALGRFTDELVALFPWILASDDNWKIVRLARIRYPSFMQNQRDRKKKAAAAAALVVAVQVKQEPVSSPSAEVQPLEAKDKGKAKATDDDAYAEDFALNTAEAQLHGVDVDDAGDQELFPEVGSPFAPSGALPEAGPSRRQPRSVQAPGSSISTASRSSVAPLSSPAPLPVPLPVLLTSVPDSLPASALVPEPASEPASELASAPTLRSGTVARVSTGSTAGKRLMKPAKTRSGRTLAQLRYLKSKGEITVEGFNKWWKSLSDDIREKYNKDAEALITENTWINNTAAAVVAAVSLGTFYDLEQCGV</sequence>
<keyword evidence="3" id="KW-1185">Reference proteome</keyword>
<feature type="compositionally biased region" description="Low complexity" evidence="1">
    <location>
        <begin position="395"/>
        <end position="409"/>
    </location>
</feature>
<reference evidence="3" key="1">
    <citation type="journal article" date="2012" name="Science">
        <title>The Paleozoic origin of enzymatic lignin decomposition reconstructed from 31 fungal genomes.</title>
        <authorList>
            <person name="Floudas D."/>
            <person name="Binder M."/>
            <person name="Riley R."/>
            <person name="Barry K."/>
            <person name="Blanchette R.A."/>
            <person name="Henrissat B."/>
            <person name="Martinez A.T."/>
            <person name="Otillar R."/>
            <person name="Spatafora J.W."/>
            <person name="Yadav J.S."/>
            <person name="Aerts A."/>
            <person name="Benoit I."/>
            <person name="Boyd A."/>
            <person name="Carlson A."/>
            <person name="Copeland A."/>
            <person name="Coutinho P.M."/>
            <person name="de Vries R.P."/>
            <person name="Ferreira P."/>
            <person name="Findley K."/>
            <person name="Foster B."/>
            <person name="Gaskell J."/>
            <person name="Glotzer D."/>
            <person name="Gorecki P."/>
            <person name="Heitman J."/>
            <person name="Hesse C."/>
            <person name="Hori C."/>
            <person name="Igarashi K."/>
            <person name="Jurgens J.A."/>
            <person name="Kallen N."/>
            <person name="Kersten P."/>
            <person name="Kohler A."/>
            <person name="Kuees U."/>
            <person name="Kumar T.K.A."/>
            <person name="Kuo A."/>
            <person name="LaButti K."/>
            <person name="Larrondo L.F."/>
            <person name="Lindquist E."/>
            <person name="Ling A."/>
            <person name="Lombard V."/>
            <person name="Lucas S."/>
            <person name="Lundell T."/>
            <person name="Martin R."/>
            <person name="McLaughlin D.J."/>
            <person name="Morgenstern I."/>
            <person name="Morin E."/>
            <person name="Murat C."/>
            <person name="Nagy L.G."/>
            <person name="Nolan M."/>
            <person name="Ohm R.A."/>
            <person name="Patyshakuliyeva A."/>
            <person name="Rokas A."/>
            <person name="Ruiz-Duenas F.J."/>
            <person name="Sabat G."/>
            <person name="Salamov A."/>
            <person name="Samejima M."/>
            <person name="Schmutz J."/>
            <person name="Slot J.C."/>
            <person name="St John F."/>
            <person name="Stenlid J."/>
            <person name="Sun H."/>
            <person name="Sun S."/>
            <person name="Syed K."/>
            <person name="Tsang A."/>
            <person name="Wiebenga A."/>
            <person name="Young D."/>
            <person name="Pisabarro A."/>
            <person name="Eastwood D.C."/>
            <person name="Martin F."/>
            <person name="Cullen D."/>
            <person name="Grigoriev I.V."/>
            <person name="Hibbett D.S."/>
        </authorList>
    </citation>
    <scope>NUCLEOTIDE SEQUENCE [LARGE SCALE GENOMIC DNA]</scope>
    <source>
        <strain evidence="3">RWD-64-598 SS2</strain>
    </source>
</reference>
<proteinExistence type="predicted"/>
<dbReference type="AlphaFoldDB" id="A0A5M3M8L8"/>
<dbReference type="GeneID" id="19203987"/>